<reference evidence="1 2" key="1">
    <citation type="submission" date="2019-03" db="EMBL/GenBank/DDBJ databases">
        <title>Genome Sequencing and Assembly of Various Microbes Isolated from Partially Reclaimed Soil and Acid Mine Drainage (AMD) Site.</title>
        <authorList>
            <person name="Steinbock B."/>
            <person name="Bechtold R."/>
            <person name="Sevigny J.L."/>
            <person name="Thomas D."/>
            <person name="Cuthill L.R."/>
            <person name="Aveiro Johannsen E.J."/>
            <person name="Thomas K."/>
            <person name="Ghosh A."/>
        </authorList>
    </citation>
    <scope>NUCLEOTIDE SEQUENCE [LARGE SCALE GENOMIC DNA]</scope>
    <source>
        <strain evidence="1 2">F-B2</strain>
    </source>
</reference>
<dbReference type="EMBL" id="SMZX01000001">
    <property type="protein sequence ID" value="TDL45043.1"/>
    <property type="molecule type" value="Genomic_DNA"/>
</dbReference>
<comment type="caution">
    <text evidence="1">The sequence shown here is derived from an EMBL/GenBank/DDBJ whole genome shotgun (WGS) entry which is preliminary data.</text>
</comment>
<proteinExistence type="predicted"/>
<dbReference type="Proteomes" id="UP000295633">
    <property type="component" value="Unassembled WGS sequence"/>
</dbReference>
<sequence length="154" mass="16459">MFAAVEAVEAGDAAVLTELGVDLRQLQGLTGRELFAELARLILGSPSHPDDLAVSQAVLATLASGEPGASLSDRIAQFVAALAWQRAAVQLASNRSWRDRAKTTIRAFEAKAKGWIRARVTQIADVLANRSAQEVANYASDLAARACHEFSEEL</sequence>
<gene>
    <name evidence="1" type="ORF">E2R54_00700</name>
</gene>
<organism evidence="1 2">
    <name type="scientific">Microbacterium oleivorans</name>
    <dbReference type="NCBI Taxonomy" id="273677"/>
    <lineage>
        <taxon>Bacteria</taxon>
        <taxon>Bacillati</taxon>
        <taxon>Actinomycetota</taxon>
        <taxon>Actinomycetes</taxon>
        <taxon>Micrococcales</taxon>
        <taxon>Microbacteriaceae</taxon>
        <taxon>Microbacterium</taxon>
    </lineage>
</organism>
<dbReference type="AlphaFoldDB" id="A0A4V3B3K7"/>
<accession>A0A4V3B3K7</accession>
<protein>
    <submittedName>
        <fullName evidence="1">Uncharacterized protein</fullName>
    </submittedName>
</protein>
<name>A0A4V3B3K7_9MICO</name>
<evidence type="ECO:0000313" key="2">
    <source>
        <dbReference type="Proteomes" id="UP000295633"/>
    </source>
</evidence>
<evidence type="ECO:0000313" key="1">
    <source>
        <dbReference type="EMBL" id="TDL45043.1"/>
    </source>
</evidence>
<dbReference type="RefSeq" id="WP_133398316.1">
    <property type="nucleotide sequence ID" value="NZ_SMZX01000001.1"/>
</dbReference>